<dbReference type="Proteomes" id="UP000824890">
    <property type="component" value="Unassembled WGS sequence"/>
</dbReference>
<evidence type="ECO:0000256" key="1">
    <source>
        <dbReference type="SAM" id="MobiDB-lite"/>
    </source>
</evidence>
<evidence type="ECO:0000313" key="4">
    <source>
        <dbReference type="EMBL" id="KAH0889762.1"/>
    </source>
</evidence>
<accession>A0ABQ8ABU8</accession>
<keyword evidence="2" id="KW-0812">Transmembrane</keyword>
<keyword evidence="5" id="KW-1185">Reference proteome</keyword>
<keyword evidence="2" id="KW-0472">Membrane</keyword>
<reference evidence="4 5" key="1">
    <citation type="submission" date="2021-05" db="EMBL/GenBank/DDBJ databases">
        <title>Genome Assembly of Synthetic Allotetraploid Brassica napus Reveals Homoeologous Exchanges between Subgenomes.</title>
        <authorList>
            <person name="Davis J.T."/>
        </authorList>
    </citation>
    <scope>NUCLEOTIDE SEQUENCE [LARGE SCALE GENOMIC DNA]</scope>
    <source>
        <strain evidence="5">cv. Da-Ae</strain>
        <tissue evidence="4">Seedling</tissue>
    </source>
</reference>
<gene>
    <name evidence="4" type="ORF">HID58_052191</name>
</gene>
<evidence type="ECO:0000259" key="3">
    <source>
        <dbReference type="Pfam" id="PF03101"/>
    </source>
</evidence>
<dbReference type="Pfam" id="PF03101">
    <property type="entry name" value="FAR1"/>
    <property type="match status" value="1"/>
</dbReference>
<dbReference type="PANTHER" id="PTHR46328">
    <property type="entry name" value="FAR-RED IMPAIRED RESPONSIVE (FAR1) FAMILY PROTEIN-RELATED"/>
    <property type="match status" value="1"/>
</dbReference>
<dbReference type="InterPro" id="IPR004330">
    <property type="entry name" value="FAR1_DNA_bnd_dom"/>
</dbReference>
<evidence type="ECO:0000256" key="2">
    <source>
        <dbReference type="SAM" id="Phobius"/>
    </source>
</evidence>
<name>A0ABQ8ABU8_BRANA</name>
<feature type="transmembrane region" description="Helical" evidence="2">
    <location>
        <begin position="337"/>
        <end position="358"/>
    </location>
</feature>
<sequence>MLGLSIRARFFFWPLVCQDMDNEEVLDFDVDDDGIDIEPNDMLDDTTNSDAATYFPDGDLEPYEGLEFESEESAKAFYNSYARRIGFSTRVSSSRRSRRDGAIIQRQFVCAKEGFRNMNEKRTKDREIKRPRTITRVGCKASLSVKMHDSSGKWAVSGFVKEHNHELVPPDQTVSLEMKNEVRRTMANGHVKGSSASGGEQILRNEDSQQDEPEDEMDKKIIELRNELELANRRCEAYRTNLLSVLKEMEDQKLQVSIKVQNIKISLKDSCTHSFKLSPALYLECEKAQANSGKTDSGFEDPNPYQSLNLLWFLFFNHVLTLYSFLFHITISSGTHLVQFFGTICLSGILIGVVVRMCPSHCGQCKRREPTKHSELCSPLERKCLTWSSKTISANYTIKPLIETREMFVSRKFHEVYVHLPIKQNCRSTRSSLIPNAINA</sequence>
<keyword evidence="2" id="KW-1133">Transmembrane helix</keyword>
<evidence type="ECO:0000313" key="5">
    <source>
        <dbReference type="Proteomes" id="UP000824890"/>
    </source>
</evidence>
<feature type="domain" description="FAR1" evidence="3">
    <location>
        <begin position="77"/>
        <end position="169"/>
    </location>
</feature>
<feature type="transmembrane region" description="Helical" evidence="2">
    <location>
        <begin position="310"/>
        <end position="331"/>
    </location>
</feature>
<protein>
    <recommendedName>
        <fullName evidence="3">FAR1 domain-containing protein</fullName>
    </recommendedName>
</protein>
<comment type="caution">
    <text evidence="4">The sequence shown here is derived from an EMBL/GenBank/DDBJ whole genome shotgun (WGS) entry which is preliminary data.</text>
</comment>
<feature type="region of interest" description="Disordered" evidence="1">
    <location>
        <begin position="189"/>
        <end position="216"/>
    </location>
</feature>
<dbReference type="PANTHER" id="PTHR46328:SF42">
    <property type="entry name" value="PROTEIN FAR1-RELATED SEQUENCE 5-LIKE ISOFORM X1"/>
    <property type="match status" value="1"/>
</dbReference>
<dbReference type="EMBL" id="JAGKQM010000013">
    <property type="protein sequence ID" value="KAH0889762.1"/>
    <property type="molecule type" value="Genomic_DNA"/>
</dbReference>
<proteinExistence type="predicted"/>
<organism evidence="4 5">
    <name type="scientific">Brassica napus</name>
    <name type="common">Rape</name>
    <dbReference type="NCBI Taxonomy" id="3708"/>
    <lineage>
        <taxon>Eukaryota</taxon>
        <taxon>Viridiplantae</taxon>
        <taxon>Streptophyta</taxon>
        <taxon>Embryophyta</taxon>
        <taxon>Tracheophyta</taxon>
        <taxon>Spermatophyta</taxon>
        <taxon>Magnoliopsida</taxon>
        <taxon>eudicotyledons</taxon>
        <taxon>Gunneridae</taxon>
        <taxon>Pentapetalae</taxon>
        <taxon>rosids</taxon>
        <taxon>malvids</taxon>
        <taxon>Brassicales</taxon>
        <taxon>Brassicaceae</taxon>
        <taxon>Brassiceae</taxon>
        <taxon>Brassica</taxon>
    </lineage>
</organism>